<dbReference type="Proteomes" id="UP001303160">
    <property type="component" value="Unassembled WGS sequence"/>
</dbReference>
<reference evidence="10" key="1">
    <citation type="journal article" date="2023" name="Mol. Phylogenet. Evol.">
        <title>Genome-scale phylogeny and comparative genomics of the fungal order Sordariales.</title>
        <authorList>
            <person name="Hensen N."/>
            <person name="Bonometti L."/>
            <person name="Westerberg I."/>
            <person name="Brannstrom I.O."/>
            <person name="Guillou S."/>
            <person name="Cros-Aarteil S."/>
            <person name="Calhoun S."/>
            <person name="Haridas S."/>
            <person name="Kuo A."/>
            <person name="Mondo S."/>
            <person name="Pangilinan J."/>
            <person name="Riley R."/>
            <person name="LaButti K."/>
            <person name="Andreopoulos B."/>
            <person name="Lipzen A."/>
            <person name="Chen C."/>
            <person name="Yan M."/>
            <person name="Daum C."/>
            <person name="Ng V."/>
            <person name="Clum A."/>
            <person name="Steindorff A."/>
            <person name="Ohm R.A."/>
            <person name="Martin F."/>
            <person name="Silar P."/>
            <person name="Natvig D.O."/>
            <person name="Lalanne C."/>
            <person name="Gautier V."/>
            <person name="Ament-Velasquez S.L."/>
            <person name="Kruys A."/>
            <person name="Hutchinson M.I."/>
            <person name="Powell A.J."/>
            <person name="Barry K."/>
            <person name="Miller A.N."/>
            <person name="Grigoriev I.V."/>
            <person name="Debuchy R."/>
            <person name="Gladieux P."/>
            <person name="Hiltunen Thoren M."/>
            <person name="Johannesson H."/>
        </authorList>
    </citation>
    <scope>NUCLEOTIDE SEQUENCE</scope>
    <source>
        <strain evidence="10">CBS 315.58</strain>
    </source>
</reference>
<dbReference type="Gene3D" id="2.170.270.10">
    <property type="entry name" value="SET domain"/>
    <property type="match status" value="1"/>
</dbReference>
<evidence type="ECO:0000256" key="7">
    <source>
        <dbReference type="ARBA" id="ARBA00023242"/>
    </source>
</evidence>
<organism evidence="10 11">
    <name type="scientific">Triangularia verruculosa</name>
    <dbReference type="NCBI Taxonomy" id="2587418"/>
    <lineage>
        <taxon>Eukaryota</taxon>
        <taxon>Fungi</taxon>
        <taxon>Dikarya</taxon>
        <taxon>Ascomycota</taxon>
        <taxon>Pezizomycotina</taxon>
        <taxon>Sordariomycetes</taxon>
        <taxon>Sordariomycetidae</taxon>
        <taxon>Sordariales</taxon>
        <taxon>Podosporaceae</taxon>
        <taxon>Triangularia</taxon>
    </lineage>
</organism>
<comment type="subcellular location">
    <subcellularLocation>
        <location evidence="2">Chromosome</location>
    </subcellularLocation>
    <subcellularLocation>
        <location evidence="1">Nucleus</location>
    </subcellularLocation>
</comment>
<evidence type="ECO:0000256" key="3">
    <source>
        <dbReference type="ARBA" id="ARBA00022454"/>
    </source>
</evidence>
<feature type="compositionally biased region" description="Basic and acidic residues" evidence="8">
    <location>
        <begin position="97"/>
        <end position="107"/>
    </location>
</feature>
<keyword evidence="4" id="KW-0489">Methyltransferase</keyword>
<protein>
    <recommendedName>
        <fullName evidence="9">SET domain-containing protein</fullName>
    </recommendedName>
</protein>
<dbReference type="InterPro" id="IPR001214">
    <property type="entry name" value="SET_dom"/>
</dbReference>
<dbReference type="InterPro" id="IPR046341">
    <property type="entry name" value="SET_dom_sf"/>
</dbReference>
<keyword evidence="7" id="KW-0539">Nucleus</keyword>
<dbReference type="SMART" id="SM00317">
    <property type="entry name" value="SET"/>
    <property type="match status" value="1"/>
</dbReference>
<name>A0AAN6XQR0_9PEZI</name>
<feature type="compositionally biased region" description="Acidic residues" evidence="8">
    <location>
        <begin position="85"/>
        <end position="96"/>
    </location>
</feature>
<accession>A0AAN6XQR0</accession>
<evidence type="ECO:0000313" key="11">
    <source>
        <dbReference type="Proteomes" id="UP001303160"/>
    </source>
</evidence>
<dbReference type="SUPFAM" id="SSF82199">
    <property type="entry name" value="SET domain"/>
    <property type="match status" value="1"/>
</dbReference>
<dbReference type="AlphaFoldDB" id="A0AAN6XQR0"/>
<dbReference type="GO" id="GO:0032259">
    <property type="term" value="P:methylation"/>
    <property type="evidence" value="ECO:0007669"/>
    <property type="project" value="UniProtKB-KW"/>
</dbReference>
<sequence>MAYLLIDLEAHCREEVEQWASILPDPPPTCDNLSQSSETQSYCSAFEYGEEQYSEEEHHSEEGHRVEEEQYSEEEHHVEEKQFSEEEDHVEEEQFSEEDHVEEKQFSEEEDHVEEEQFSKEDHVEEEQFSEEDHVEEEQFSEEEHHVEEEQFSNLGLELCRTFELDEVRDLLKEVISRLLSHTGQALPIQTEAILNKHLNDIVFPGSTHTDIVALTKSPIKPITTEQNLNPAPSTTISQTTLLEKAHTNGSISKRGLPTQSTFSPTFNTFPQFPATIPTERSRPSKRKPDDEISVSIPKRGRIQAYRAEQCLCEEDCGDQCLNVAAGLLCEDAVCRLLTCSNRIGQFRSLVIKSTNRGAALLTLDTIPKGTILGIYEGEILNRKQVEKISNATYIFHYEHDIYIDATNVKCLMKYINHSCEPNSVMEKRRSNGLPAIIIRALNDILPNSELTTDYGREEPNKSCLCGAKKCRSFF</sequence>
<dbReference type="Pfam" id="PF00856">
    <property type="entry name" value="SET"/>
    <property type="match status" value="1"/>
</dbReference>
<dbReference type="EMBL" id="MU863879">
    <property type="protein sequence ID" value="KAK4204870.1"/>
    <property type="molecule type" value="Genomic_DNA"/>
</dbReference>
<evidence type="ECO:0000256" key="8">
    <source>
        <dbReference type="SAM" id="MobiDB-lite"/>
    </source>
</evidence>
<keyword evidence="6" id="KW-0949">S-adenosyl-L-methionine</keyword>
<evidence type="ECO:0000256" key="1">
    <source>
        <dbReference type="ARBA" id="ARBA00004123"/>
    </source>
</evidence>
<comment type="caution">
    <text evidence="10">The sequence shown here is derived from an EMBL/GenBank/DDBJ whole genome shotgun (WGS) entry which is preliminary data.</text>
</comment>
<evidence type="ECO:0000256" key="2">
    <source>
        <dbReference type="ARBA" id="ARBA00004286"/>
    </source>
</evidence>
<evidence type="ECO:0000256" key="5">
    <source>
        <dbReference type="ARBA" id="ARBA00022679"/>
    </source>
</evidence>
<feature type="compositionally biased region" description="Basic and acidic residues" evidence="8">
    <location>
        <begin position="55"/>
        <end position="84"/>
    </location>
</feature>
<feature type="region of interest" description="Disordered" evidence="8">
    <location>
        <begin position="47"/>
        <end position="149"/>
    </location>
</feature>
<reference evidence="10" key="2">
    <citation type="submission" date="2023-05" db="EMBL/GenBank/DDBJ databases">
        <authorList>
            <consortium name="Lawrence Berkeley National Laboratory"/>
            <person name="Steindorff A."/>
            <person name="Hensen N."/>
            <person name="Bonometti L."/>
            <person name="Westerberg I."/>
            <person name="Brannstrom I.O."/>
            <person name="Guillou S."/>
            <person name="Cros-Aarteil S."/>
            <person name="Calhoun S."/>
            <person name="Haridas S."/>
            <person name="Kuo A."/>
            <person name="Mondo S."/>
            <person name="Pangilinan J."/>
            <person name="Riley R."/>
            <person name="Labutti K."/>
            <person name="Andreopoulos B."/>
            <person name="Lipzen A."/>
            <person name="Chen C."/>
            <person name="Yanf M."/>
            <person name="Daum C."/>
            <person name="Ng V."/>
            <person name="Clum A."/>
            <person name="Ohm R."/>
            <person name="Martin F."/>
            <person name="Silar P."/>
            <person name="Natvig D."/>
            <person name="Lalanne C."/>
            <person name="Gautier V."/>
            <person name="Ament-Velasquez S.L."/>
            <person name="Kruys A."/>
            <person name="Hutchinson M.I."/>
            <person name="Powell A.J."/>
            <person name="Barry K."/>
            <person name="Miller A.N."/>
            <person name="Grigoriev I.V."/>
            <person name="Debuchy R."/>
            <person name="Gladieux P."/>
            <person name="Thoren M.H."/>
            <person name="Johannesson H."/>
        </authorList>
    </citation>
    <scope>NUCLEOTIDE SEQUENCE</scope>
    <source>
        <strain evidence="10">CBS 315.58</strain>
    </source>
</reference>
<dbReference type="PANTHER" id="PTHR22884">
    <property type="entry name" value="SET DOMAIN PROTEINS"/>
    <property type="match status" value="1"/>
</dbReference>
<feature type="compositionally biased region" description="Acidic residues" evidence="8">
    <location>
        <begin position="124"/>
        <end position="141"/>
    </location>
</feature>
<evidence type="ECO:0000313" key="10">
    <source>
        <dbReference type="EMBL" id="KAK4204870.1"/>
    </source>
</evidence>
<evidence type="ECO:0000259" key="9">
    <source>
        <dbReference type="PROSITE" id="PS50280"/>
    </source>
</evidence>
<feature type="domain" description="SET" evidence="9">
    <location>
        <begin position="342"/>
        <end position="456"/>
    </location>
</feature>
<feature type="region of interest" description="Disordered" evidence="8">
    <location>
        <begin position="273"/>
        <end position="294"/>
    </location>
</feature>
<dbReference type="GO" id="GO:0005694">
    <property type="term" value="C:chromosome"/>
    <property type="evidence" value="ECO:0007669"/>
    <property type="project" value="UniProtKB-SubCell"/>
</dbReference>
<gene>
    <name evidence="10" type="ORF">QBC40DRAFT_345036</name>
</gene>
<evidence type="ECO:0000256" key="4">
    <source>
        <dbReference type="ARBA" id="ARBA00022603"/>
    </source>
</evidence>
<dbReference type="PROSITE" id="PS50280">
    <property type="entry name" value="SET"/>
    <property type="match status" value="1"/>
</dbReference>
<keyword evidence="3" id="KW-0158">Chromosome</keyword>
<keyword evidence="5" id="KW-0808">Transferase</keyword>
<evidence type="ECO:0000256" key="6">
    <source>
        <dbReference type="ARBA" id="ARBA00022691"/>
    </source>
</evidence>
<dbReference type="GO" id="GO:0005634">
    <property type="term" value="C:nucleus"/>
    <property type="evidence" value="ECO:0007669"/>
    <property type="project" value="UniProtKB-SubCell"/>
</dbReference>
<feature type="compositionally biased region" description="Basic and acidic residues" evidence="8">
    <location>
        <begin position="280"/>
        <end position="291"/>
    </location>
</feature>
<proteinExistence type="predicted"/>
<dbReference type="InterPro" id="IPR050777">
    <property type="entry name" value="SET2_Histone-Lys_MeTrsfase"/>
</dbReference>
<dbReference type="GO" id="GO:0008168">
    <property type="term" value="F:methyltransferase activity"/>
    <property type="evidence" value="ECO:0007669"/>
    <property type="project" value="UniProtKB-KW"/>
</dbReference>
<keyword evidence="11" id="KW-1185">Reference proteome</keyword>